<dbReference type="PANTHER" id="PTHR38700:SF1">
    <property type="entry name" value="PH DOMAIN-CONTAINING PROTEIN"/>
    <property type="match status" value="1"/>
</dbReference>
<feature type="compositionally biased region" description="Low complexity" evidence="1">
    <location>
        <begin position="1"/>
        <end position="20"/>
    </location>
</feature>
<dbReference type="Gene3D" id="3.10.20.90">
    <property type="entry name" value="Phosphatidylinositol 3-kinase Catalytic Subunit, Chain A, domain 1"/>
    <property type="match status" value="1"/>
</dbReference>
<accession>C6HFD9</accession>
<dbReference type="STRING" id="544712.C6HFD9"/>
<evidence type="ECO:0000313" key="4">
    <source>
        <dbReference type="Proteomes" id="UP000002624"/>
    </source>
</evidence>
<evidence type="ECO:0000259" key="2">
    <source>
        <dbReference type="PROSITE" id="PS50003"/>
    </source>
</evidence>
<dbReference type="InterPro" id="IPR001849">
    <property type="entry name" value="PH_domain"/>
</dbReference>
<dbReference type="SMART" id="SM00233">
    <property type="entry name" value="PH"/>
    <property type="match status" value="1"/>
</dbReference>
<feature type="compositionally biased region" description="Polar residues" evidence="1">
    <location>
        <begin position="54"/>
        <end position="76"/>
    </location>
</feature>
<dbReference type="EMBL" id="GG692424">
    <property type="protein sequence ID" value="EER41016.1"/>
    <property type="molecule type" value="Genomic_DNA"/>
</dbReference>
<gene>
    <name evidence="3" type="ORF">HCDG_04662</name>
</gene>
<feature type="region of interest" description="Disordered" evidence="1">
    <location>
        <begin position="578"/>
        <end position="615"/>
    </location>
</feature>
<sequence>MDSRSFLPSSSSTSSASIRSPQQQVPPKYSRYRAVRKAAETKTIQNGDAAAQPFPTTSRTAKFPSSSPSFSETQNESIKRSMSRYRHAKPGGATRAVHSVPPPPPFPAAVALPTRPHTQGDCMQDPHEGERSEAAMKQHRTRRAPRQDHPGTARTSYTSSVPGAAQSAGQSNSGNGLSGVRVVPVDNDMEDAKSPPEYSPLETDSGSSSMEESGNRRSRANAHSSSSESHSTPTTSKLRTIVGARMLDIRDQVENITNEELAANERATAALNGSKLRPLKVKPKSSGFLSRMKALNPTSSSKLNNNGNGDSHYRNDREKLKTLISSPQPIAQDKVKVDVGSEVPISAVNAGTRKVLVTCNDSLISLPITPSTQAQDLLNSAAYSLSENIDPQSSILLESFKQLGLERPLRRYEHVRDVMNSWDCDAQNHLIVSRLPDMREREGLDIKLAPRKQPSESEFHLYHSQRHGKWEKRWVTLRSDGQVSVAKKQGGEPTNICHLSDFDIYSPTSRETAKRVKAPKGIVFAIKSQQKLNMFVTTENYVHYFATNDEQTGLEWYKAVQQWRSWYLVNVLCESDKTEKASVNSNPKPTRTGAQNTMSNGRQNSDDSTPYQLGSFKPLLDMDMSAWKIEPVRNTPEGDEPSKSKTVSSPGRSMHTQKRPFTSAGKPKKEPINASSPDPFTSTGLLGKTYSERKKALEERENDTPQYGFTGLGLLRNVAAENSTRPAIASSNRSSRRSSRDCAAPPNPTSPTSPNGSASSSFSRSKSIKQKPKPLIDLTPVYQEPPQHARRGRGVPAGPGKPLVEAATSPEVLPGAIIVPSATTWRKPQAQPSQLPTSPDIAHPNPSRGAGGGSAHPNRPTTSSHTPSIGPLERAATFHNSNINEHTPPMPLPETPQAQAHGSPFAPTGLLARAATISAARSGARPDTGRGVATGDRNNFKKPMLDISQDSQFAEGSLLRGAEVDKVGKGAKVPVAVPVIDRG</sequence>
<feature type="region of interest" description="Disordered" evidence="1">
    <location>
        <begin position="918"/>
        <end position="947"/>
    </location>
</feature>
<dbReference type="Pfam" id="PF00169">
    <property type="entry name" value="PH"/>
    <property type="match status" value="1"/>
</dbReference>
<dbReference type="AlphaFoldDB" id="C6HFD9"/>
<evidence type="ECO:0000313" key="3">
    <source>
        <dbReference type="EMBL" id="EER41016.1"/>
    </source>
</evidence>
<feature type="compositionally biased region" description="Polar residues" evidence="1">
    <location>
        <begin position="202"/>
        <end position="212"/>
    </location>
</feature>
<proteinExistence type="predicted"/>
<evidence type="ECO:0000256" key="1">
    <source>
        <dbReference type="SAM" id="MobiDB-lite"/>
    </source>
</evidence>
<name>C6HFD9_AJECH</name>
<feature type="region of interest" description="Disordered" evidence="1">
    <location>
        <begin position="723"/>
        <end position="808"/>
    </location>
</feature>
<feature type="region of interest" description="Disordered" evidence="1">
    <location>
        <begin position="1"/>
        <end position="239"/>
    </location>
</feature>
<feature type="region of interest" description="Disordered" evidence="1">
    <location>
        <begin position="282"/>
        <end position="311"/>
    </location>
</feature>
<protein>
    <recommendedName>
        <fullName evidence="2">PH domain-containing protein</fullName>
    </recommendedName>
</protein>
<feature type="compositionally biased region" description="Low complexity" evidence="1">
    <location>
        <begin position="221"/>
        <end position="236"/>
    </location>
</feature>
<feature type="compositionally biased region" description="Basic and acidic residues" evidence="1">
    <location>
        <begin position="124"/>
        <end position="136"/>
    </location>
</feature>
<organism evidence="3 4">
    <name type="scientific">Ajellomyces capsulatus (strain H143)</name>
    <name type="common">Darling's disease fungus</name>
    <name type="synonym">Histoplasma capsulatum</name>
    <dbReference type="NCBI Taxonomy" id="544712"/>
    <lineage>
        <taxon>Eukaryota</taxon>
        <taxon>Fungi</taxon>
        <taxon>Dikarya</taxon>
        <taxon>Ascomycota</taxon>
        <taxon>Pezizomycotina</taxon>
        <taxon>Eurotiomycetes</taxon>
        <taxon>Eurotiomycetidae</taxon>
        <taxon>Onygenales</taxon>
        <taxon>Ajellomycetaceae</taxon>
        <taxon>Histoplasma</taxon>
    </lineage>
</organism>
<dbReference type="OMA" id="HYRNDRE"/>
<reference evidence="4" key="1">
    <citation type="submission" date="2009-05" db="EMBL/GenBank/DDBJ databases">
        <title>The genome sequence of Ajellomyces capsulatus strain H143.</title>
        <authorList>
            <person name="Champion M."/>
            <person name="Cuomo C.A."/>
            <person name="Ma L.-J."/>
            <person name="Henn M.R."/>
            <person name="Sil A."/>
            <person name="Goldman B."/>
            <person name="Young S.K."/>
            <person name="Kodira C.D."/>
            <person name="Zeng Q."/>
            <person name="Koehrsen M."/>
            <person name="Alvarado L."/>
            <person name="Berlin A.M."/>
            <person name="Borenstein D."/>
            <person name="Chen Z."/>
            <person name="Engels R."/>
            <person name="Freedman E."/>
            <person name="Gellesch M."/>
            <person name="Goldberg J."/>
            <person name="Griggs A."/>
            <person name="Gujja S."/>
            <person name="Heiman D.I."/>
            <person name="Hepburn T.A."/>
            <person name="Howarth C."/>
            <person name="Jen D."/>
            <person name="Larson L."/>
            <person name="Lewis B."/>
            <person name="Mehta T."/>
            <person name="Park D."/>
            <person name="Pearson M."/>
            <person name="Roberts A."/>
            <person name="Saif S."/>
            <person name="Shea T.D."/>
            <person name="Shenoy N."/>
            <person name="Sisk P."/>
            <person name="Stolte C."/>
            <person name="Sykes S."/>
            <person name="Walk T."/>
            <person name="White J."/>
            <person name="Yandava C."/>
            <person name="Klein B."/>
            <person name="McEwen J.G."/>
            <person name="Puccia R."/>
            <person name="Goldman G.H."/>
            <person name="Felipe M.S."/>
            <person name="Nino-Vega G."/>
            <person name="San-Blas G."/>
            <person name="Taylor J.W."/>
            <person name="Mendoza L."/>
            <person name="Galagan J.E."/>
            <person name="Nusbaum C."/>
            <person name="Birren B.W."/>
        </authorList>
    </citation>
    <scope>NUCLEOTIDE SEQUENCE [LARGE SCALE GENOMIC DNA]</scope>
    <source>
        <strain evidence="4">H143</strain>
    </source>
</reference>
<feature type="compositionally biased region" description="Low complexity" evidence="1">
    <location>
        <begin position="752"/>
        <end position="765"/>
    </location>
</feature>
<feature type="compositionally biased region" description="Polar residues" evidence="1">
    <location>
        <begin position="581"/>
        <end position="612"/>
    </location>
</feature>
<dbReference type="PROSITE" id="PS50003">
    <property type="entry name" value="PH_DOMAIN"/>
    <property type="match status" value="1"/>
</dbReference>
<dbReference type="Proteomes" id="UP000002624">
    <property type="component" value="Unassembled WGS sequence"/>
</dbReference>
<feature type="domain" description="PH" evidence="2">
    <location>
        <begin position="452"/>
        <end position="565"/>
    </location>
</feature>
<dbReference type="SUPFAM" id="SSF50729">
    <property type="entry name" value="PH domain-like"/>
    <property type="match status" value="1"/>
</dbReference>
<feature type="region of interest" description="Disordered" evidence="1">
    <location>
        <begin position="825"/>
        <end position="906"/>
    </location>
</feature>
<dbReference type="eggNOG" id="ENOG502S2MX">
    <property type="taxonomic scope" value="Eukaryota"/>
</dbReference>
<feature type="compositionally biased region" description="Polar residues" evidence="1">
    <location>
        <begin position="153"/>
        <end position="175"/>
    </location>
</feature>
<dbReference type="HOGENOM" id="CLU_012320_0_0_1"/>
<dbReference type="VEuPathDB" id="FungiDB:HCDG_04662"/>
<dbReference type="Gene3D" id="2.30.29.30">
    <property type="entry name" value="Pleckstrin-homology domain (PH domain)/Phosphotyrosine-binding domain (PTB)"/>
    <property type="match status" value="1"/>
</dbReference>
<dbReference type="PANTHER" id="PTHR38700">
    <property type="entry name" value="YALI0E22418P"/>
    <property type="match status" value="1"/>
</dbReference>
<dbReference type="SUPFAM" id="SSF54236">
    <property type="entry name" value="Ubiquitin-like"/>
    <property type="match status" value="1"/>
</dbReference>
<dbReference type="InterPro" id="IPR029071">
    <property type="entry name" value="Ubiquitin-like_domsf"/>
</dbReference>
<feature type="compositionally biased region" description="Polar residues" evidence="1">
    <location>
        <begin position="825"/>
        <end position="837"/>
    </location>
</feature>
<feature type="compositionally biased region" description="Polar residues" evidence="1">
    <location>
        <begin position="296"/>
        <end position="309"/>
    </location>
</feature>
<feature type="compositionally biased region" description="Polar residues" evidence="1">
    <location>
        <begin position="673"/>
        <end position="684"/>
    </location>
</feature>
<feature type="region of interest" description="Disordered" evidence="1">
    <location>
        <begin position="632"/>
        <end position="686"/>
    </location>
</feature>
<dbReference type="InterPro" id="IPR011993">
    <property type="entry name" value="PH-like_dom_sf"/>
</dbReference>
<dbReference type="OrthoDB" id="6235964at2759"/>